<evidence type="ECO:0000256" key="3">
    <source>
        <dbReference type="ARBA" id="ARBA00022598"/>
    </source>
</evidence>
<evidence type="ECO:0000256" key="4">
    <source>
        <dbReference type="ARBA" id="ARBA00022741"/>
    </source>
</evidence>
<comment type="similarity">
    <text evidence="1 11">Belongs to the class-I aminoacyl-tRNA synthetase family.</text>
</comment>
<comment type="catalytic activity">
    <reaction evidence="9">
        <text>tRNA(Arg) + L-arginine + ATP = L-arginyl-tRNA(Arg) + AMP + diphosphate</text>
        <dbReference type="Rhea" id="RHEA:20301"/>
        <dbReference type="Rhea" id="RHEA-COMP:9658"/>
        <dbReference type="Rhea" id="RHEA-COMP:9673"/>
        <dbReference type="ChEBI" id="CHEBI:30616"/>
        <dbReference type="ChEBI" id="CHEBI:32682"/>
        <dbReference type="ChEBI" id="CHEBI:33019"/>
        <dbReference type="ChEBI" id="CHEBI:78442"/>
        <dbReference type="ChEBI" id="CHEBI:78513"/>
        <dbReference type="ChEBI" id="CHEBI:456215"/>
        <dbReference type="EC" id="6.1.1.19"/>
    </reaction>
</comment>
<evidence type="ECO:0000256" key="5">
    <source>
        <dbReference type="ARBA" id="ARBA00022840"/>
    </source>
</evidence>
<dbReference type="Pfam" id="PF00750">
    <property type="entry name" value="tRNA-synt_1d"/>
    <property type="match status" value="1"/>
</dbReference>
<evidence type="ECO:0000256" key="8">
    <source>
        <dbReference type="ARBA" id="ARBA00039495"/>
    </source>
</evidence>
<name>E2B939_HARSA</name>
<feature type="domain" description="DALR anticodon binding" evidence="12">
    <location>
        <begin position="276"/>
        <end position="391"/>
    </location>
</feature>
<sequence length="391" mass="45008">MANIDEDEMKKSPIKALYIAYVTANKLAETDPSVLERAREIFNDLETGAGVTGEQWKVFKQYTVEELKQIYGRIGVTFDEYHWESMYSAKSMDKIIKLMEKMQLLTTDEQNRKIINLGNGKNIPVIKSDGSTLYITRDIAAAIDRFERNNFDCMYYVVDNTQAGHFSNLLEILKQMEIPWVERLKHIRFGRIHGMRTRKGNVMFLEDILNTARDTMKQRQLDSPTTKVPMNLTDNSSDILGISAMMINDLKKDRQRDYTFDWDAAFDLKGNTGVKLQYTHCRLVNLERNCGAILTSECEPSLLQEEVVDDLILLIAKFDEVILKSYKEMEPCVLTAYLFKLSNTVNRAFKTLRVKDEPTDVASQRLLLFHVAKNVLAQGMRLLGLTPLEKM</sequence>
<keyword evidence="3 11" id="KW-0436">Ligase</keyword>
<evidence type="ECO:0000256" key="10">
    <source>
        <dbReference type="ARBA" id="ARBA00049595"/>
    </source>
</evidence>
<dbReference type="OMA" id="YLTRDIC"/>
<evidence type="ECO:0000313" key="14">
    <source>
        <dbReference type="Proteomes" id="UP000008237"/>
    </source>
</evidence>
<dbReference type="EMBL" id="GL446425">
    <property type="protein sequence ID" value="EFN87805.1"/>
    <property type="molecule type" value="Genomic_DNA"/>
</dbReference>
<protein>
    <recommendedName>
        <fullName evidence="8">Probable arginine--tRNA ligase, mitochondrial</fullName>
        <ecNumber evidence="2">6.1.1.19</ecNumber>
    </recommendedName>
</protein>
<reference evidence="13 14" key="1">
    <citation type="journal article" date="2010" name="Science">
        <title>Genomic comparison of the ants Camponotus floridanus and Harpegnathos saltator.</title>
        <authorList>
            <person name="Bonasio R."/>
            <person name="Zhang G."/>
            <person name="Ye C."/>
            <person name="Mutti N.S."/>
            <person name="Fang X."/>
            <person name="Qin N."/>
            <person name="Donahue G."/>
            <person name="Yang P."/>
            <person name="Li Q."/>
            <person name="Li C."/>
            <person name="Zhang P."/>
            <person name="Huang Z."/>
            <person name="Berger S.L."/>
            <person name="Reinberg D."/>
            <person name="Wang J."/>
            <person name="Liebig J."/>
        </authorList>
    </citation>
    <scope>NUCLEOTIDE SEQUENCE [LARGE SCALE GENOMIC DNA]</scope>
    <source>
        <strain evidence="13 14">R22 G/1</strain>
    </source>
</reference>
<dbReference type="GO" id="GO:0006420">
    <property type="term" value="P:arginyl-tRNA aminoacylation"/>
    <property type="evidence" value="ECO:0007669"/>
    <property type="project" value="InterPro"/>
</dbReference>
<dbReference type="EC" id="6.1.1.19" evidence="2"/>
<dbReference type="GO" id="GO:0004814">
    <property type="term" value="F:arginine-tRNA ligase activity"/>
    <property type="evidence" value="ECO:0007669"/>
    <property type="project" value="UniProtKB-EC"/>
</dbReference>
<dbReference type="InterPro" id="IPR035684">
    <property type="entry name" value="ArgRS_core"/>
</dbReference>
<evidence type="ECO:0000256" key="11">
    <source>
        <dbReference type="RuleBase" id="RU363038"/>
    </source>
</evidence>
<dbReference type="GO" id="GO:0005739">
    <property type="term" value="C:mitochondrion"/>
    <property type="evidence" value="ECO:0007669"/>
    <property type="project" value="TreeGrafter"/>
</dbReference>
<dbReference type="PANTHER" id="PTHR11956:SF11">
    <property type="entry name" value="ARGININE--TRNA LIGASE, MITOCHONDRIAL-RELATED"/>
    <property type="match status" value="1"/>
</dbReference>
<dbReference type="InParanoid" id="E2B939"/>
<evidence type="ECO:0000256" key="1">
    <source>
        <dbReference type="ARBA" id="ARBA00005594"/>
    </source>
</evidence>
<dbReference type="OrthoDB" id="68056at2759"/>
<evidence type="ECO:0000256" key="2">
    <source>
        <dbReference type="ARBA" id="ARBA00012837"/>
    </source>
</evidence>
<evidence type="ECO:0000259" key="12">
    <source>
        <dbReference type="SMART" id="SM00836"/>
    </source>
</evidence>
<dbReference type="FunFam" id="1.10.730.10:FF:000006">
    <property type="entry name" value="Arginyl-tRNA synthetase 2, mitochondrial"/>
    <property type="match status" value="1"/>
</dbReference>
<proteinExistence type="inferred from homology"/>
<comment type="function">
    <text evidence="10">Catalyzes the attachment of arginine to tRNA(Arg) in a two-step reaction: arginine is first activated by ATP to form Arg-AMP and then transferred to the acceptor end of tRNA(Arg).</text>
</comment>
<dbReference type="InterPro" id="IPR009080">
    <property type="entry name" value="tRNAsynth_Ia_anticodon-bd"/>
</dbReference>
<dbReference type="SUPFAM" id="SSF47323">
    <property type="entry name" value="Anticodon-binding domain of a subclass of class I aminoacyl-tRNA synthetases"/>
    <property type="match status" value="1"/>
</dbReference>
<evidence type="ECO:0000256" key="6">
    <source>
        <dbReference type="ARBA" id="ARBA00022917"/>
    </source>
</evidence>
<organism evidence="14">
    <name type="scientific">Harpegnathos saltator</name>
    <name type="common">Jerdon's jumping ant</name>
    <dbReference type="NCBI Taxonomy" id="610380"/>
    <lineage>
        <taxon>Eukaryota</taxon>
        <taxon>Metazoa</taxon>
        <taxon>Ecdysozoa</taxon>
        <taxon>Arthropoda</taxon>
        <taxon>Hexapoda</taxon>
        <taxon>Insecta</taxon>
        <taxon>Pterygota</taxon>
        <taxon>Neoptera</taxon>
        <taxon>Endopterygota</taxon>
        <taxon>Hymenoptera</taxon>
        <taxon>Apocrita</taxon>
        <taxon>Aculeata</taxon>
        <taxon>Formicoidea</taxon>
        <taxon>Formicidae</taxon>
        <taxon>Ponerinae</taxon>
        <taxon>Ponerini</taxon>
        <taxon>Harpegnathos</taxon>
    </lineage>
</organism>
<dbReference type="CDD" id="cd07956">
    <property type="entry name" value="Anticodon_Ia_Arg"/>
    <property type="match status" value="1"/>
</dbReference>
<dbReference type="Proteomes" id="UP000008237">
    <property type="component" value="Unassembled WGS sequence"/>
</dbReference>
<keyword evidence="7 11" id="KW-0030">Aminoacyl-tRNA synthetase</keyword>
<dbReference type="GO" id="GO:0005524">
    <property type="term" value="F:ATP binding"/>
    <property type="evidence" value="ECO:0007669"/>
    <property type="project" value="UniProtKB-KW"/>
</dbReference>
<dbReference type="GO" id="GO:0032543">
    <property type="term" value="P:mitochondrial translation"/>
    <property type="evidence" value="ECO:0007669"/>
    <property type="project" value="TreeGrafter"/>
</dbReference>
<dbReference type="InterPro" id="IPR014729">
    <property type="entry name" value="Rossmann-like_a/b/a_fold"/>
</dbReference>
<dbReference type="InterPro" id="IPR008909">
    <property type="entry name" value="DALR_anticod-bd"/>
</dbReference>
<gene>
    <name evidence="13" type="ORF">EAI_12798</name>
</gene>
<dbReference type="FunCoup" id="E2B939">
    <property type="interactions" value="1495"/>
</dbReference>
<dbReference type="SMART" id="SM00836">
    <property type="entry name" value="DALR_1"/>
    <property type="match status" value="1"/>
</dbReference>
<accession>E2B939</accession>
<dbReference type="SUPFAM" id="SSF52374">
    <property type="entry name" value="Nucleotidylyl transferase"/>
    <property type="match status" value="1"/>
</dbReference>
<keyword evidence="6 11" id="KW-0648">Protein biosynthesis</keyword>
<evidence type="ECO:0000256" key="7">
    <source>
        <dbReference type="ARBA" id="ARBA00023146"/>
    </source>
</evidence>
<evidence type="ECO:0000313" key="13">
    <source>
        <dbReference type="EMBL" id="EFN87805.1"/>
    </source>
</evidence>
<dbReference type="InterPro" id="IPR001278">
    <property type="entry name" value="Arg-tRNA-ligase"/>
</dbReference>
<dbReference type="Gene3D" id="3.40.50.620">
    <property type="entry name" value="HUPs"/>
    <property type="match status" value="1"/>
</dbReference>
<dbReference type="Pfam" id="PF05746">
    <property type="entry name" value="DALR_1"/>
    <property type="match status" value="1"/>
</dbReference>
<keyword evidence="4 11" id="KW-0547">Nucleotide-binding</keyword>
<dbReference type="AlphaFoldDB" id="E2B939"/>
<keyword evidence="14" id="KW-1185">Reference proteome</keyword>
<dbReference type="STRING" id="610380.E2B939"/>
<evidence type="ECO:0000256" key="9">
    <source>
        <dbReference type="ARBA" id="ARBA00049339"/>
    </source>
</evidence>
<dbReference type="Gene3D" id="1.10.730.10">
    <property type="entry name" value="Isoleucyl-tRNA Synthetase, Domain 1"/>
    <property type="match status" value="1"/>
</dbReference>
<keyword evidence="5 11" id="KW-0067">ATP-binding</keyword>
<dbReference type="PANTHER" id="PTHR11956">
    <property type="entry name" value="ARGINYL-TRNA SYNTHETASE"/>
    <property type="match status" value="1"/>
</dbReference>